<keyword evidence="3" id="KW-1185">Reference proteome</keyword>
<dbReference type="InterPro" id="IPR001296">
    <property type="entry name" value="Glyco_trans_1"/>
</dbReference>
<reference evidence="3" key="1">
    <citation type="journal article" date="2019" name="Int. J. Syst. Evol. Microbiol.">
        <title>The Global Catalogue of Microorganisms (GCM) 10K type strain sequencing project: providing services to taxonomists for standard genome sequencing and annotation.</title>
        <authorList>
            <consortium name="The Broad Institute Genomics Platform"/>
            <consortium name="The Broad Institute Genome Sequencing Center for Infectious Disease"/>
            <person name="Wu L."/>
            <person name="Ma J."/>
        </authorList>
    </citation>
    <scope>NUCLEOTIDE SEQUENCE [LARGE SCALE GENOMIC DNA]</scope>
    <source>
        <strain evidence="3">CCUG 52468</strain>
    </source>
</reference>
<organism evidence="2 3">
    <name type="scientific">Sphingobacterium daejeonense</name>
    <dbReference type="NCBI Taxonomy" id="371142"/>
    <lineage>
        <taxon>Bacteria</taxon>
        <taxon>Pseudomonadati</taxon>
        <taxon>Bacteroidota</taxon>
        <taxon>Sphingobacteriia</taxon>
        <taxon>Sphingobacteriales</taxon>
        <taxon>Sphingobacteriaceae</taxon>
        <taxon>Sphingobacterium</taxon>
    </lineage>
</organism>
<evidence type="ECO:0000259" key="1">
    <source>
        <dbReference type="Pfam" id="PF00534"/>
    </source>
</evidence>
<dbReference type="RefSeq" id="WP_380897166.1">
    <property type="nucleotide sequence ID" value="NZ_JBHTKY010000019.1"/>
</dbReference>
<dbReference type="PANTHER" id="PTHR12526">
    <property type="entry name" value="GLYCOSYLTRANSFERASE"/>
    <property type="match status" value="1"/>
</dbReference>
<dbReference type="Proteomes" id="UP001597205">
    <property type="component" value="Unassembled WGS sequence"/>
</dbReference>
<proteinExistence type="predicted"/>
<protein>
    <submittedName>
        <fullName evidence="2">Glycosyltransferase family 4 protein</fullName>
    </submittedName>
</protein>
<dbReference type="Gene3D" id="3.40.50.2000">
    <property type="entry name" value="Glycogen Phosphorylase B"/>
    <property type="match status" value="2"/>
</dbReference>
<gene>
    <name evidence="2" type="ORF">ACFQ2C_12765</name>
</gene>
<name>A0ABW3RMN5_9SPHI</name>
<accession>A0ABW3RMN5</accession>
<sequence>MRILYLHQYFKKPTENGGTRSYDLATSFLKLGYDVNMITTTSEKKSKNSKRWEVEEVDGIIVHYLYLPYENSFSFLKRIMIFLQFMYFSSIKLLQLKGDMVLATSTPLTIGIPAILKKIIHKTPYIFEVRDVWPEAVVAIGAIKNQIALSALKKLEYVIYKNAKFIVPLSIDMKSSILNRYPEFNFKILEVIENIAEVNRFKPVYHENDLKLLSLENLIGFNPLVSILYAGTFGKVNHIEYVIELAKKVLTQDRNIVFLLLGSGSEKELLIKYANDLGVLNKNLFFLRPVNKDELPILYSQITIGSSFVAPIKELWANSANKFFDTLASGHPILINHLGWQAKKISENGIGYVLPPDINEVDVKSFVSYLNNEDELKLSGIRAREIAEKNYSLAVAVQKYNRIFKNCIVNS</sequence>
<dbReference type="EMBL" id="JBHTKY010000019">
    <property type="protein sequence ID" value="MFD1166478.1"/>
    <property type="molecule type" value="Genomic_DNA"/>
</dbReference>
<feature type="domain" description="Glycosyl transferase family 1" evidence="1">
    <location>
        <begin position="227"/>
        <end position="360"/>
    </location>
</feature>
<evidence type="ECO:0000313" key="2">
    <source>
        <dbReference type="EMBL" id="MFD1166478.1"/>
    </source>
</evidence>
<dbReference type="CDD" id="cd03794">
    <property type="entry name" value="GT4_WbuB-like"/>
    <property type="match status" value="1"/>
</dbReference>
<dbReference type="Pfam" id="PF00534">
    <property type="entry name" value="Glycos_transf_1"/>
    <property type="match status" value="1"/>
</dbReference>
<evidence type="ECO:0000313" key="3">
    <source>
        <dbReference type="Proteomes" id="UP001597205"/>
    </source>
</evidence>
<comment type="caution">
    <text evidence="2">The sequence shown here is derived from an EMBL/GenBank/DDBJ whole genome shotgun (WGS) entry which is preliminary data.</text>
</comment>
<dbReference type="SUPFAM" id="SSF53756">
    <property type="entry name" value="UDP-Glycosyltransferase/glycogen phosphorylase"/>
    <property type="match status" value="1"/>
</dbReference>